<evidence type="ECO:0000313" key="1">
    <source>
        <dbReference type="EMBL" id="SHI16359.1"/>
    </source>
</evidence>
<name>A0A1M5YWJ4_9FIRM</name>
<dbReference type="EMBL" id="FQXR01000016">
    <property type="protein sequence ID" value="SHI16359.1"/>
    <property type="molecule type" value="Genomic_DNA"/>
</dbReference>
<dbReference type="STRING" id="1123281.SAMN02745180_02515"/>
<accession>A0A1M5YWJ4</accession>
<protein>
    <submittedName>
        <fullName evidence="1">Uncharacterized protein</fullName>
    </submittedName>
</protein>
<organism evidence="1 2">
    <name type="scientific">Sporanaerobacter acetigenes DSM 13106</name>
    <dbReference type="NCBI Taxonomy" id="1123281"/>
    <lineage>
        <taxon>Bacteria</taxon>
        <taxon>Bacillati</taxon>
        <taxon>Bacillota</taxon>
        <taxon>Tissierellia</taxon>
        <taxon>Tissierellales</taxon>
        <taxon>Sporanaerobacteraceae</taxon>
        <taxon>Sporanaerobacter</taxon>
    </lineage>
</organism>
<keyword evidence="2" id="KW-1185">Reference proteome</keyword>
<reference evidence="1 2" key="1">
    <citation type="submission" date="2016-11" db="EMBL/GenBank/DDBJ databases">
        <authorList>
            <person name="Jaros S."/>
            <person name="Januszkiewicz K."/>
            <person name="Wedrychowicz H."/>
        </authorList>
    </citation>
    <scope>NUCLEOTIDE SEQUENCE [LARGE SCALE GENOMIC DNA]</scope>
    <source>
        <strain evidence="1 2">DSM 13106</strain>
    </source>
</reference>
<dbReference type="Proteomes" id="UP000184389">
    <property type="component" value="Unassembled WGS sequence"/>
</dbReference>
<evidence type="ECO:0000313" key="2">
    <source>
        <dbReference type="Proteomes" id="UP000184389"/>
    </source>
</evidence>
<sequence length="131" mass="15511">MDDMKLSFIKNDNGIYYLEYTKIYEGLYVEKTYTKFEIDKCGVKRFERFWLNTKEIGENQIYISTAPKAILGLLTMEEAYGKTIEDISLCYYFDPSRHEDINDPKKTREGKAIPAWRIQFDDGSKILLDEY</sequence>
<gene>
    <name evidence="1" type="ORF">SAMN02745180_02515</name>
</gene>
<proteinExistence type="predicted"/>
<dbReference type="AlphaFoldDB" id="A0A1M5YWJ4"/>
<dbReference type="OrthoDB" id="2388036at2"/>